<feature type="region of interest" description="Disordered" evidence="1">
    <location>
        <begin position="1"/>
        <end position="47"/>
    </location>
</feature>
<dbReference type="EMBL" id="CCBP010000097">
    <property type="protein sequence ID" value="CDO71028.1"/>
    <property type="molecule type" value="Genomic_DNA"/>
</dbReference>
<dbReference type="AlphaFoldDB" id="A0A060SF36"/>
<organism evidence="3 4">
    <name type="scientific">Pycnoporus cinnabarinus</name>
    <name type="common">Cinnabar-red polypore</name>
    <name type="synonym">Trametes cinnabarina</name>
    <dbReference type="NCBI Taxonomy" id="5643"/>
    <lineage>
        <taxon>Eukaryota</taxon>
        <taxon>Fungi</taxon>
        <taxon>Dikarya</taxon>
        <taxon>Basidiomycota</taxon>
        <taxon>Agaricomycotina</taxon>
        <taxon>Agaricomycetes</taxon>
        <taxon>Polyporales</taxon>
        <taxon>Polyporaceae</taxon>
        <taxon>Trametes</taxon>
    </lineage>
</organism>
<evidence type="ECO:0000259" key="2">
    <source>
        <dbReference type="Pfam" id="PF20415"/>
    </source>
</evidence>
<dbReference type="Proteomes" id="UP000029665">
    <property type="component" value="Unassembled WGS sequence"/>
</dbReference>
<accession>A0A060SF36</accession>
<evidence type="ECO:0000313" key="4">
    <source>
        <dbReference type="Proteomes" id="UP000029665"/>
    </source>
</evidence>
<name>A0A060SF36_PYCCI</name>
<evidence type="ECO:0000256" key="1">
    <source>
        <dbReference type="SAM" id="MobiDB-lite"/>
    </source>
</evidence>
<feature type="domain" description="DUF6699" evidence="2">
    <location>
        <begin position="101"/>
        <end position="231"/>
    </location>
</feature>
<dbReference type="InterPro" id="IPR046522">
    <property type="entry name" value="DUF6699"/>
</dbReference>
<gene>
    <name evidence="3" type="ORF">BN946_scf184844.g32</name>
</gene>
<dbReference type="OMA" id="YPAFHSA"/>
<dbReference type="HOGENOM" id="CLU_1008398_0_0_1"/>
<comment type="caution">
    <text evidence="3">The sequence shown here is derived from an EMBL/GenBank/DDBJ whole genome shotgun (WGS) entry which is preliminary data.</text>
</comment>
<dbReference type="OrthoDB" id="3144234at2759"/>
<evidence type="ECO:0000313" key="3">
    <source>
        <dbReference type="EMBL" id="CDO71028.1"/>
    </source>
</evidence>
<reference evidence="3" key="1">
    <citation type="submission" date="2014-01" db="EMBL/GenBank/DDBJ databases">
        <title>The genome of the white-rot fungus Pycnoporus cinnabarinus: a basidiomycete model with a versatile arsenal for lignocellulosic biomass breakdown.</title>
        <authorList>
            <person name="Levasseur A."/>
            <person name="Lomascolo A."/>
            <person name="Ruiz-Duenas F.J."/>
            <person name="Uzan E."/>
            <person name="Piumi F."/>
            <person name="Kues U."/>
            <person name="Ram A.F.J."/>
            <person name="Murat C."/>
            <person name="Haon M."/>
            <person name="Benoit I."/>
            <person name="Arfi Y."/>
            <person name="Chevret D."/>
            <person name="Drula E."/>
            <person name="Kwon M.J."/>
            <person name="Gouret P."/>
            <person name="Lesage-Meessen L."/>
            <person name="Lombard V."/>
            <person name="Mariette J."/>
            <person name="Noirot C."/>
            <person name="Park J."/>
            <person name="Patyshakuliyeva A."/>
            <person name="Wieneger R.A.B."/>
            <person name="Wosten H.A.B."/>
            <person name="Martin F."/>
            <person name="Coutinho P.M."/>
            <person name="de Vries R."/>
            <person name="Martinez A.T."/>
            <person name="Klopp C."/>
            <person name="Pontarotti P."/>
            <person name="Henrissat B."/>
            <person name="Record E."/>
        </authorList>
    </citation>
    <scope>NUCLEOTIDE SEQUENCE [LARGE SCALE GENOMIC DNA]</scope>
    <source>
        <strain evidence="3">BRFM137</strain>
    </source>
</reference>
<sequence>MDVRPKKTVRFAACPARTPSPASSTASDPLSVSPGPSTPPQFYPTHLPPIAQYTEYPPWDPLPPAFHDTPHYSPVRTSPPAEGPIVDALLEVLPFPALPPLLWDVMKHPDNIRLGTRSSPKDNRLPLRRMVLILPHTPREIEITPATEALWASAPLPYVTVGDVLHGLYRALRIPVDPQELARLDPSRRDLLRQAFEARLRDDPANRARNLDYGIRRIDYLGDIRAFLGIRPAHIFEVPRRERLGAVFVVELGHI</sequence>
<feature type="compositionally biased region" description="Low complexity" evidence="1">
    <location>
        <begin position="12"/>
        <end position="31"/>
    </location>
</feature>
<protein>
    <recommendedName>
        <fullName evidence="2">DUF6699 domain-containing protein</fullName>
    </recommendedName>
</protein>
<proteinExistence type="predicted"/>
<keyword evidence="4" id="KW-1185">Reference proteome</keyword>
<dbReference type="Pfam" id="PF20415">
    <property type="entry name" value="DUF6699"/>
    <property type="match status" value="1"/>
</dbReference>